<keyword evidence="3" id="KW-1185">Reference proteome</keyword>
<feature type="region of interest" description="Disordered" evidence="1">
    <location>
        <begin position="1"/>
        <end position="40"/>
    </location>
</feature>
<sequence length="83" mass="10145">MVGRQTGVWIGQRVNGEARSERKEEEEEEEEKEESEEDVRRNKILKGNFRRFRDRYYQERLIPSRRSCNKSKRREVEGEEGKR</sequence>
<dbReference type="Proteomes" id="UP000324222">
    <property type="component" value="Unassembled WGS sequence"/>
</dbReference>
<name>A0A5B7E8C5_PORTR</name>
<dbReference type="EMBL" id="VSRR010002002">
    <property type="protein sequence ID" value="MPC29014.1"/>
    <property type="molecule type" value="Genomic_DNA"/>
</dbReference>
<feature type="compositionally biased region" description="Acidic residues" evidence="1">
    <location>
        <begin position="24"/>
        <end position="37"/>
    </location>
</feature>
<accession>A0A5B7E8C5</accession>
<gene>
    <name evidence="2" type="ORF">E2C01_022230</name>
</gene>
<protein>
    <submittedName>
        <fullName evidence="2">Uncharacterized protein</fullName>
    </submittedName>
</protein>
<proteinExistence type="predicted"/>
<organism evidence="2 3">
    <name type="scientific">Portunus trituberculatus</name>
    <name type="common">Swimming crab</name>
    <name type="synonym">Neptunus trituberculatus</name>
    <dbReference type="NCBI Taxonomy" id="210409"/>
    <lineage>
        <taxon>Eukaryota</taxon>
        <taxon>Metazoa</taxon>
        <taxon>Ecdysozoa</taxon>
        <taxon>Arthropoda</taxon>
        <taxon>Crustacea</taxon>
        <taxon>Multicrustacea</taxon>
        <taxon>Malacostraca</taxon>
        <taxon>Eumalacostraca</taxon>
        <taxon>Eucarida</taxon>
        <taxon>Decapoda</taxon>
        <taxon>Pleocyemata</taxon>
        <taxon>Brachyura</taxon>
        <taxon>Eubrachyura</taxon>
        <taxon>Portunoidea</taxon>
        <taxon>Portunidae</taxon>
        <taxon>Portuninae</taxon>
        <taxon>Portunus</taxon>
    </lineage>
</organism>
<dbReference type="AlphaFoldDB" id="A0A5B7E8C5"/>
<evidence type="ECO:0000313" key="2">
    <source>
        <dbReference type="EMBL" id="MPC29014.1"/>
    </source>
</evidence>
<evidence type="ECO:0000313" key="3">
    <source>
        <dbReference type="Proteomes" id="UP000324222"/>
    </source>
</evidence>
<evidence type="ECO:0000256" key="1">
    <source>
        <dbReference type="SAM" id="MobiDB-lite"/>
    </source>
</evidence>
<reference evidence="2 3" key="1">
    <citation type="submission" date="2019-05" db="EMBL/GenBank/DDBJ databases">
        <title>Another draft genome of Portunus trituberculatus and its Hox gene families provides insights of decapod evolution.</title>
        <authorList>
            <person name="Jeong J.-H."/>
            <person name="Song I."/>
            <person name="Kim S."/>
            <person name="Choi T."/>
            <person name="Kim D."/>
            <person name="Ryu S."/>
            <person name="Kim W."/>
        </authorList>
    </citation>
    <scope>NUCLEOTIDE SEQUENCE [LARGE SCALE GENOMIC DNA]</scope>
    <source>
        <tissue evidence="2">Muscle</tissue>
    </source>
</reference>
<comment type="caution">
    <text evidence="2">The sequence shown here is derived from an EMBL/GenBank/DDBJ whole genome shotgun (WGS) entry which is preliminary data.</text>
</comment>